<gene>
    <name evidence="4" type="ORF">SAMN04488502_102145</name>
</gene>
<keyword evidence="2" id="KW-0812">Transmembrane</keyword>
<dbReference type="GO" id="GO:1902201">
    <property type="term" value="P:negative regulation of bacterial-type flagellum-dependent cell motility"/>
    <property type="evidence" value="ECO:0007669"/>
    <property type="project" value="TreeGrafter"/>
</dbReference>
<keyword evidence="2" id="KW-0472">Membrane</keyword>
<dbReference type="Proteomes" id="UP000214880">
    <property type="component" value="Unassembled WGS sequence"/>
</dbReference>
<dbReference type="InterPro" id="IPR050469">
    <property type="entry name" value="Diguanylate_Cyclase"/>
</dbReference>
<keyword evidence="5" id="KW-1185">Reference proteome</keyword>
<dbReference type="Gene3D" id="3.30.70.270">
    <property type="match status" value="1"/>
</dbReference>
<dbReference type="FunFam" id="3.30.70.270:FF:000001">
    <property type="entry name" value="Diguanylate cyclase domain protein"/>
    <property type="match status" value="1"/>
</dbReference>
<evidence type="ECO:0000256" key="1">
    <source>
        <dbReference type="SAM" id="Coils"/>
    </source>
</evidence>
<feature type="transmembrane region" description="Helical" evidence="2">
    <location>
        <begin position="48"/>
        <end position="71"/>
    </location>
</feature>
<dbReference type="GO" id="GO:0043709">
    <property type="term" value="P:cell adhesion involved in single-species biofilm formation"/>
    <property type="evidence" value="ECO:0007669"/>
    <property type="project" value="TreeGrafter"/>
</dbReference>
<dbReference type="SMART" id="SM00267">
    <property type="entry name" value="GGDEF"/>
    <property type="match status" value="1"/>
</dbReference>
<evidence type="ECO:0000313" key="4">
    <source>
        <dbReference type="EMBL" id="SDM09403.1"/>
    </source>
</evidence>
<dbReference type="InterPro" id="IPR043128">
    <property type="entry name" value="Rev_trsase/Diguanyl_cyclase"/>
</dbReference>
<dbReference type="RefSeq" id="WP_092070355.1">
    <property type="nucleotide sequence ID" value="NZ_FNHB01000002.1"/>
</dbReference>
<organism evidence="4 5">
    <name type="scientific">Dendrosporobacter quercicolus</name>
    <dbReference type="NCBI Taxonomy" id="146817"/>
    <lineage>
        <taxon>Bacteria</taxon>
        <taxon>Bacillati</taxon>
        <taxon>Bacillota</taxon>
        <taxon>Negativicutes</taxon>
        <taxon>Selenomonadales</taxon>
        <taxon>Sporomusaceae</taxon>
        <taxon>Dendrosporobacter</taxon>
    </lineage>
</organism>
<keyword evidence="1" id="KW-0175">Coiled coil</keyword>
<evidence type="ECO:0000313" key="5">
    <source>
        <dbReference type="Proteomes" id="UP000214880"/>
    </source>
</evidence>
<dbReference type="GO" id="GO:0005886">
    <property type="term" value="C:plasma membrane"/>
    <property type="evidence" value="ECO:0007669"/>
    <property type="project" value="TreeGrafter"/>
</dbReference>
<dbReference type="PANTHER" id="PTHR45138">
    <property type="entry name" value="REGULATORY COMPONENTS OF SENSORY TRANSDUCTION SYSTEM"/>
    <property type="match status" value="1"/>
</dbReference>
<dbReference type="AlphaFoldDB" id="A0A1G9QEJ9"/>
<name>A0A1G9QEJ9_9FIRM</name>
<dbReference type="PROSITE" id="PS50887">
    <property type="entry name" value="GGDEF"/>
    <property type="match status" value="1"/>
</dbReference>
<dbReference type="NCBIfam" id="TIGR00254">
    <property type="entry name" value="GGDEF"/>
    <property type="match status" value="1"/>
</dbReference>
<dbReference type="OrthoDB" id="9805474at2"/>
<dbReference type="GO" id="GO:0052621">
    <property type="term" value="F:diguanylate cyclase activity"/>
    <property type="evidence" value="ECO:0007669"/>
    <property type="project" value="TreeGrafter"/>
</dbReference>
<dbReference type="InterPro" id="IPR029787">
    <property type="entry name" value="Nucleotide_cyclase"/>
</dbReference>
<feature type="coiled-coil region" evidence="1">
    <location>
        <begin position="73"/>
        <end position="104"/>
    </location>
</feature>
<proteinExistence type="predicted"/>
<dbReference type="PANTHER" id="PTHR45138:SF9">
    <property type="entry name" value="DIGUANYLATE CYCLASE DGCM-RELATED"/>
    <property type="match status" value="1"/>
</dbReference>
<protein>
    <submittedName>
        <fullName evidence="4">Diguanylate cyclase (GGDEF) domain-containing protein</fullName>
    </submittedName>
</protein>
<dbReference type="SUPFAM" id="SSF55073">
    <property type="entry name" value="Nucleotide cyclase"/>
    <property type="match status" value="1"/>
</dbReference>
<evidence type="ECO:0000259" key="3">
    <source>
        <dbReference type="PROSITE" id="PS50887"/>
    </source>
</evidence>
<evidence type="ECO:0000256" key="2">
    <source>
        <dbReference type="SAM" id="Phobius"/>
    </source>
</evidence>
<sequence>MENLIKCAERLVDTRRICSYIAMFGHQLLSPVDQTQPFVEFQIGLAQYYWTVAIISLAAVGAFGLIIWLLISKRRIEEQLRQTKVQLENKVSARTLELEALNRELQQLSVSDALTGIANRRSFDNYLQLEWAKAVRSGKTLAMIMVDIDFFKAYNDTYGHQSGDACVTKVAAILQSGVRRASDLAARYGGEEFAIILPETNTAGAMLLAENLRLSVEQLALEHHRSVYKIVTISLGVAAVAPQLGQPPSMLISRADQALYEAKRQGRNQVKLWVAGSS</sequence>
<dbReference type="CDD" id="cd01949">
    <property type="entry name" value="GGDEF"/>
    <property type="match status" value="1"/>
</dbReference>
<reference evidence="4 5" key="1">
    <citation type="submission" date="2016-10" db="EMBL/GenBank/DDBJ databases">
        <authorList>
            <person name="de Groot N.N."/>
        </authorList>
    </citation>
    <scope>NUCLEOTIDE SEQUENCE [LARGE SCALE GENOMIC DNA]</scope>
    <source>
        <strain evidence="4 5">DSM 1736</strain>
    </source>
</reference>
<feature type="domain" description="GGDEF" evidence="3">
    <location>
        <begin position="139"/>
        <end position="275"/>
    </location>
</feature>
<dbReference type="STRING" id="146817.SAMN04488502_102145"/>
<dbReference type="EMBL" id="FNHB01000002">
    <property type="protein sequence ID" value="SDM09403.1"/>
    <property type="molecule type" value="Genomic_DNA"/>
</dbReference>
<accession>A0A1G9QEJ9</accession>
<dbReference type="InterPro" id="IPR000160">
    <property type="entry name" value="GGDEF_dom"/>
</dbReference>
<dbReference type="Pfam" id="PF00990">
    <property type="entry name" value="GGDEF"/>
    <property type="match status" value="1"/>
</dbReference>
<keyword evidence="2" id="KW-1133">Transmembrane helix</keyword>